<evidence type="ECO:0000313" key="8">
    <source>
        <dbReference type="Proteomes" id="UP001642409"/>
    </source>
</evidence>
<dbReference type="InterPro" id="IPR051415">
    <property type="entry name" value="LAAT-1"/>
</dbReference>
<accession>A0AA86ND56</accession>
<keyword evidence="3 5" id="KW-1133">Transmembrane helix</keyword>
<name>A0AA86ND56_9EUKA</name>
<dbReference type="GO" id="GO:0015174">
    <property type="term" value="F:basic amino acid transmembrane transporter activity"/>
    <property type="evidence" value="ECO:0007669"/>
    <property type="project" value="TreeGrafter"/>
</dbReference>
<proteinExistence type="predicted"/>
<comment type="caution">
    <text evidence="6">The sequence shown here is derived from an EMBL/GenBank/DDBJ whole genome shotgun (WGS) entry which is preliminary data.</text>
</comment>
<evidence type="ECO:0000313" key="6">
    <source>
        <dbReference type="EMBL" id="CAI9916844.1"/>
    </source>
</evidence>
<evidence type="ECO:0000256" key="5">
    <source>
        <dbReference type="SAM" id="Phobius"/>
    </source>
</evidence>
<dbReference type="Proteomes" id="UP001642409">
    <property type="component" value="Unassembled WGS sequence"/>
</dbReference>
<reference evidence="7 8" key="2">
    <citation type="submission" date="2024-07" db="EMBL/GenBank/DDBJ databases">
        <authorList>
            <person name="Akdeniz Z."/>
        </authorList>
    </citation>
    <scope>NUCLEOTIDE SEQUENCE [LARGE SCALE GENOMIC DNA]</scope>
</reference>
<feature type="transmembrane region" description="Helical" evidence="5">
    <location>
        <begin position="59"/>
        <end position="84"/>
    </location>
</feature>
<evidence type="ECO:0000256" key="1">
    <source>
        <dbReference type="ARBA" id="ARBA00004141"/>
    </source>
</evidence>
<evidence type="ECO:0000256" key="4">
    <source>
        <dbReference type="ARBA" id="ARBA00023136"/>
    </source>
</evidence>
<dbReference type="PANTHER" id="PTHR16201">
    <property type="entry name" value="SEVEN TRANSMEMBRANE PROTEIN 1-RELATED"/>
    <property type="match status" value="1"/>
</dbReference>
<feature type="transmembrane region" description="Helical" evidence="5">
    <location>
        <begin position="213"/>
        <end position="232"/>
    </location>
</feature>
<comment type="subcellular location">
    <subcellularLocation>
        <location evidence="1">Membrane</location>
        <topology evidence="1">Multi-pass membrane protein</topology>
    </subcellularLocation>
</comment>
<dbReference type="SMART" id="SM00679">
    <property type="entry name" value="CTNS"/>
    <property type="match status" value="2"/>
</dbReference>
<dbReference type="GO" id="GO:0098852">
    <property type="term" value="C:lytic vacuole membrane"/>
    <property type="evidence" value="ECO:0007669"/>
    <property type="project" value="UniProtKB-ARBA"/>
</dbReference>
<dbReference type="AlphaFoldDB" id="A0AA86ND56"/>
<dbReference type="FunFam" id="1.20.1280.290:FF:000009">
    <property type="entry name" value="PQ loop repeat family protein"/>
    <property type="match status" value="1"/>
</dbReference>
<dbReference type="EMBL" id="CAXDID020000530">
    <property type="protein sequence ID" value="CAL6100404.1"/>
    <property type="molecule type" value="Genomic_DNA"/>
</dbReference>
<feature type="transmembrane region" description="Helical" evidence="5">
    <location>
        <begin position="175"/>
        <end position="192"/>
    </location>
</feature>
<keyword evidence="8" id="KW-1185">Reference proteome</keyword>
<reference evidence="6" key="1">
    <citation type="submission" date="2023-06" db="EMBL/GenBank/DDBJ databases">
        <authorList>
            <person name="Kurt Z."/>
        </authorList>
    </citation>
    <scope>NUCLEOTIDE SEQUENCE</scope>
</reference>
<evidence type="ECO:0000256" key="3">
    <source>
        <dbReference type="ARBA" id="ARBA00022989"/>
    </source>
</evidence>
<feature type="transmembrane region" description="Helical" evidence="5">
    <location>
        <begin position="129"/>
        <end position="148"/>
    </location>
</feature>
<dbReference type="Gene3D" id="1.20.1280.290">
    <property type="match status" value="2"/>
</dbReference>
<gene>
    <name evidence="6" type="ORF">HINF_LOCUS4489</name>
    <name evidence="7" type="ORF">HINF_LOCUS70540</name>
</gene>
<dbReference type="EMBL" id="CATOUU010000112">
    <property type="protein sequence ID" value="CAI9916844.1"/>
    <property type="molecule type" value="Genomic_DNA"/>
</dbReference>
<dbReference type="PANTHER" id="PTHR16201:SF34">
    <property type="entry name" value="LYSOSOMAL AMINO ACID TRANSPORTER 1"/>
    <property type="match status" value="1"/>
</dbReference>
<sequence length="302" mass="34455">MVCYCDEPYNKFVASVFRDCITGTTQTVSYIFGWISLCCWLTFYYPQLRINFLLQRSEAMSLVFLLCNLGGDFLFFVSCFMLNQQFTQKVMSTVFFCIDIIINVQSAYFRKCKTQRAAPKSTKFTLSEILVYILIAAVVASNVIWKGLFGEYQLIHNKQDYGMCPFSTQLSSKSARYIVGSIAAYITIPLYVSSTPGQIVKNYKRKSVNGLSIGMFMITITANSTQIIQYVTYSQEKAYLVQQIPYLIGCSLPIIFESTVFVQYIIYSKLNQQLELTNQSNKELVVCAESNKEPETLQQITV</sequence>
<evidence type="ECO:0000313" key="7">
    <source>
        <dbReference type="EMBL" id="CAL6100404.1"/>
    </source>
</evidence>
<feature type="transmembrane region" description="Helical" evidence="5">
    <location>
        <begin position="27"/>
        <end position="47"/>
    </location>
</feature>
<feature type="transmembrane region" description="Helical" evidence="5">
    <location>
        <begin position="244"/>
        <end position="267"/>
    </location>
</feature>
<dbReference type="Pfam" id="PF04193">
    <property type="entry name" value="PQ-loop"/>
    <property type="match status" value="2"/>
</dbReference>
<protein>
    <submittedName>
        <fullName evidence="6">Seven transmembrane protein 1</fullName>
    </submittedName>
    <submittedName>
        <fullName evidence="7">Seven_transmembrane protein 1</fullName>
    </submittedName>
</protein>
<organism evidence="6">
    <name type="scientific">Hexamita inflata</name>
    <dbReference type="NCBI Taxonomy" id="28002"/>
    <lineage>
        <taxon>Eukaryota</taxon>
        <taxon>Metamonada</taxon>
        <taxon>Diplomonadida</taxon>
        <taxon>Hexamitidae</taxon>
        <taxon>Hexamitinae</taxon>
        <taxon>Hexamita</taxon>
    </lineage>
</organism>
<keyword evidence="4 5" id="KW-0472">Membrane</keyword>
<dbReference type="InterPro" id="IPR006603">
    <property type="entry name" value="PQ-loop_rpt"/>
</dbReference>
<evidence type="ECO:0000256" key="2">
    <source>
        <dbReference type="ARBA" id="ARBA00022692"/>
    </source>
</evidence>
<keyword evidence="2 5" id="KW-0812">Transmembrane</keyword>